<name>A0A6A1W841_9ROSI</name>
<dbReference type="AlphaFoldDB" id="A0A6A1W841"/>
<evidence type="ECO:0000313" key="2">
    <source>
        <dbReference type="Proteomes" id="UP000516437"/>
    </source>
</evidence>
<accession>A0A6A1W841</accession>
<gene>
    <name evidence="1" type="ORF">CJ030_MR3G009500</name>
</gene>
<protein>
    <submittedName>
        <fullName evidence="1">Uncharacterized protein</fullName>
    </submittedName>
</protein>
<proteinExistence type="predicted"/>
<sequence>MFCLVDEKLGIRHCFAFHFRYFFGVHQREFEMASEDLEFCLCFVRIVDIYWKNEHRLMCTSEICTAAERDRYEKSI</sequence>
<evidence type="ECO:0000313" key="1">
    <source>
        <dbReference type="EMBL" id="KAB1219858.1"/>
    </source>
</evidence>
<organism evidence="1 2">
    <name type="scientific">Morella rubra</name>
    <name type="common">Chinese bayberry</name>
    <dbReference type="NCBI Taxonomy" id="262757"/>
    <lineage>
        <taxon>Eukaryota</taxon>
        <taxon>Viridiplantae</taxon>
        <taxon>Streptophyta</taxon>
        <taxon>Embryophyta</taxon>
        <taxon>Tracheophyta</taxon>
        <taxon>Spermatophyta</taxon>
        <taxon>Magnoliopsida</taxon>
        <taxon>eudicotyledons</taxon>
        <taxon>Gunneridae</taxon>
        <taxon>Pentapetalae</taxon>
        <taxon>rosids</taxon>
        <taxon>fabids</taxon>
        <taxon>Fagales</taxon>
        <taxon>Myricaceae</taxon>
        <taxon>Morella</taxon>
    </lineage>
</organism>
<dbReference type="OrthoDB" id="1901634at2759"/>
<dbReference type="Proteomes" id="UP000516437">
    <property type="component" value="Chromosome 3"/>
</dbReference>
<keyword evidence="2" id="KW-1185">Reference proteome</keyword>
<dbReference type="EMBL" id="RXIC02000021">
    <property type="protein sequence ID" value="KAB1219858.1"/>
    <property type="molecule type" value="Genomic_DNA"/>
</dbReference>
<reference evidence="1 2" key="1">
    <citation type="journal article" date="2019" name="Plant Biotechnol. J.">
        <title>The red bayberry genome and genetic basis of sex determination.</title>
        <authorList>
            <person name="Jia H.M."/>
            <person name="Jia H.J."/>
            <person name="Cai Q.L."/>
            <person name="Wang Y."/>
            <person name="Zhao H.B."/>
            <person name="Yang W.F."/>
            <person name="Wang G.Y."/>
            <person name="Li Y.H."/>
            <person name="Zhan D.L."/>
            <person name="Shen Y.T."/>
            <person name="Niu Q.F."/>
            <person name="Chang L."/>
            <person name="Qiu J."/>
            <person name="Zhao L."/>
            <person name="Xie H.B."/>
            <person name="Fu W.Y."/>
            <person name="Jin J."/>
            <person name="Li X.W."/>
            <person name="Jiao Y."/>
            <person name="Zhou C.C."/>
            <person name="Tu T."/>
            <person name="Chai C.Y."/>
            <person name="Gao J.L."/>
            <person name="Fan L.J."/>
            <person name="van de Weg E."/>
            <person name="Wang J.Y."/>
            <person name="Gao Z.S."/>
        </authorList>
    </citation>
    <scope>NUCLEOTIDE SEQUENCE [LARGE SCALE GENOMIC DNA]</scope>
    <source>
        <tissue evidence="1">Leaves</tissue>
    </source>
</reference>
<comment type="caution">
    <text evidence="1">The sequence shown here is derived from an EMBL/GenBank/DDBJ whole genome shotgun (WGS) entry which is preliminary data.</text>
</comment>